<feature type="domain" description="Pyrrolo-quinoline quinone repeat" evidence="2">
    <location>
        <begin position="46"/>
        <end position="276"/>
    </location>
</feature>
<dbReference type="PANTHER" id="PTHR34512:SF30">
    <property type="entry name" value="OUTER MEMBRANE PROTEIN ASSEMBLY FACTOR BAMB"/>
    <property type="match status" value="1"/>
</dbReference>
<dbReference type="EMBL" id="FZNY01000001">
    <property type="protein sequence ID" value="SNR35812.1"/>
    <property type="molecule type" value="Genomic_DNA"/>
</dbReference>
<proteinExistence type="predicted"/>
<sequence>MRTYKLLFLFLCIIHFSCNNNDDDTNQVIDTSNLANATASIATFNTLATIDLETGNSLATQNERLATSVVYEDSFIGIVGDRIVRNSEVDFSGEQLWEIDLVDGTDIEFDFNRTQMLIHNGVLYLNYVTDNPSLPLPFPTLLAIDANTGDPLWVNNQMEYEFRRIAILNNNIITSETFNNEVRITSRDISDGSILNQWQVDERISHIIPGTNEVIVMSWSNKVYSINENLSINWIFETDNSNVQRGAIVGNQFLFHSRDEFIYALDLSTGNINWSQNLPDLFILDFFTDSNSVWSVTRDFSDNTIAINELDLTNGTFNSNLALPALNDASEIEFINFDDYLLIISDPNTGTTRSQLLNYKAQNLIWENEIAIDNISILEANVLLGNNRYALSSFF</sequence>
<name>A0A238VN64_9FLAO</name>
<dbReference type="Gene3D" id="2.130.10.10">
    <property type="entry name" value="YVTN repeat-like/Quinoprotein amine dehydrogenase"/>
    <property type="match status" value="1"/>
</dbReference>
<evidence type="ECO:0000313" key="3">
    <source>
        <dbReference type="EMBL" id="SNR35812.1"/>
    </source>
</evidence>
<dbReference type="SUPFAM" id="SSF50998">
    <property type="entry name" value="Quinoprotein alcohol dehydrogenase-like"/>
    <property type="match status" value="1"/>
</dbReference>
<feature type="chain" id="PRO_5013257880" description="Pyrrolo-quinoline quinone repeat domain-containing protein" evidence="1">
    <location>
        <begin position="22"/>
        <end position="395"/>
    </location>
</feature>
<dbReference type="OrthoDB" id="9816081at2"/>
<reference evidence="3 4" key="1">
    <citation type="submission" date="2017-06" db="EMBL/GenBank/DDBJ databases">
        <authorList>
            <person name="Kim H.J."/>
            <person name="Triplett B.A."/>
        </authorList>
    </citation>
    <scope>NUCLEOTIDE SEQUENCE [LARGE SCALE GENOMIC DNA]</scope>
    <source>
        <strain evidence="3 4">DSM 25597</strain>
    </source>
</reference>
<organism evidence="3 4">
    <name type="scientific">Dokdonia pacifica</name>
    <dbReference type="NCBI Taxonomy" id="1627892"/>
    <lineage>
        <taxon>Bacteria</taxon>
        <taxon>Pseudomonadati</taxon>
        <taxon>Bacteroidota</taxon>
        <taxon>Flavobacteriia</taxon>
        <taxon>Flavobacteriales</taxon>
        <taxon>Flavobacteriaceae</taxon>
        <taxon>Dokdonia</taxon>
    </lineage>
</organism>
<gene>
    <name evidence="3" type="ORF">SAMN06265376_10196</name>
</gene>
<feature type="signal peptide" evidence="1">
    <location>
        <begin position="1"/>
        <end position="21"/>
    </location>
</feature>
<dbReference type="InterPro" id="IPR011047">
    <property type="entry name" value="Quinoprotein_ADH-like_sf"/>
</dbReference>
<dbReference type="RefSeq" id="WP_089369469.1">
    <property type="nucleotide sequence ID" value="NZ_BMEP01000002.1"/>
</dbReference>
<dbReference type="InterPro" id="IPR015943">
    <property type="entry name" value="WD40/YVTN_repeat-like_dom_sf"/>
</dbReference>
<dbReference type="Proteomes" id="UP000198379">
    <property type="component" value="Unassembled WGS sequence"/>
</dbReference>
<dbReference type="InterPro" id="IPR002372">
    <property type="entry name" value="PQQ_rpt_dom"/>
</dbReference>
<dbReference type="AlphaFoldDB" id="A0A238VN64"/>
<dbReference type="PANTHER" id="PTHR34512">
    <property type="entry name" value="CELL SURFACE PROTEIN"/>
    <property type="match status" value="1"/>
</dbReference>
<dbReference type="Pfam" id="PF13360">
    <property type="entry name" value="PQQ_2"/>
    <property type="match status" value="1"/>
</dbReference>
<evidence type="ECO:0000256" key="1">
    <source>
        <dbReference type="SAM" id="SignalP"/>
    </source>
</evidence>
<protein>
    <recommendedName>
        <fullName evidence="2">Pyrrolo-quinoline quinone repeat domain-containing protein</fullName>
    </recommendedName>
</protein>
<keyword evidence="1" id="KW-0732">Signal</keyword>
<accession>A0A238VN64</accession>
<keyword evidence="4" id="KW-1185">Reference proteome</keyword>
<evidence type="ECO:0000313" key="4">
    <source>
        <dbReference type="Proteomes" id="UP000198379"/>
    </source>
</evidence>
<evidence type="ECO:0000259" key="2">
    <source>
        <dbReference type="Pfam" id="PF13360"/>
    </source>
</evidence>